<dbReference type="Proteomes" id="UP001501510">
    <property type="component" value="Unassembled WGS sequence"/>
</dbReference>
<accession>A0ABP3UPN4</accession>
<dbReference type="InterPro" id="IPR016181">
    <property type="entry name" value="Acyl_CoA_acyltransferase"/>
</dbReference>
<proteinExistence type="predicted"/>
<reference evidence="3" key="1">
    <citation type="journal article" date="2019" name="Int. J. Syst. Evol. Microbiol.">
        <title>The Global Catalogue of Microorganisms (GCM) 10K type strain sequencing project: providing services to taxonomists for standard genome sequencing and annotation.</title>
        <authorList>
            <consortium name="The Broad Institute Genomics Platform"/>
            <consortium name="The Broad Institute Genome Sequencing Center for Infectious Disease"/>
            <person name="Wu L."/>
            <person name="Ma J."/>
        </authorList>
    </citation>
    <scope>NUCLEOTIDE SEQUENCE [LARGE SCALE GENOMIC DNA]</scope>
    <source>
        <strain evidence="3">JCM 1407</strain>
    </source>
</reference>
<dbReference type="RefSeq" id="WP_343760438.1">
    <property type="nucleotide sequence ID" value="NZ_BAAACG010000008.1"/>
</dbReference>
<name>A0ABP3UPN4_9CLOT</name>
<comment type="caution">
    <text evidence="2">The sequence shown here is derived from an EMBL/GenBank/DDBJ whole genome shotgun (WGS) entry which is preliminary data.</text>
</comment>
<dbReference type="SUPFAM" id="SSF55729">
    <property type="entry name" value="Acyl-CoA N-acyltransferases (Nat)"/>
    <property type="match status" value="1"/>
</dbReference>
<dbReference type="CDD" id="cd04301">
    <property type="entry name" value="NAT_SF"/>
    <property type="match status" value="1"/>
</dbReference>
<organism evidence="2 3">
    <name type="scientific">Clostridium oceanicum</name>
    <dbReference type="NCBI Taxonomy" id="1543"/>
    <lineage>
        <taxon>Bacteria</taxon>
        <taxon>Bacillati</taxon>
        <taxon>Bacillota</taxon>
        <taxon>Clostridia</taxon>
        <taxon>Eubacteriales</taxon>
        <taxon>Clostridiaceae</taxon>
        <taxon>Clostridium</taxon>
    </lineage>
</organism>
<dbReference type="Gene3D" id="3.40.630.30">
    <property type="match status" value="1"/>
</dbReference>
<evidence type="ECO:0000313" key="3">
    <source>
        <dbReference type="Proteomes" id="UP001501510"/>
    </source>
</evidence>
<sequence>MAINNLLKGSKVNLESIKKQDSSSIERWFNDIGFLRNYDVVPAFPKTQGDVEEMLLEYKNSNESYIFSIRENETDQIIGLCGFENILWNNQNAVLYIGIGEEDSRGKGYGKEAIKLLIQFGFEELNFHRIQLNVLEYNKKAINLYEKIGFKKEGVYREYIYRSGKRYDMYLYGFLREEYNNKNEL</sequence>
<dbReference type="PANTHER" id="PTHR43415">
    <property type="entry name" value="SPERMIDINE N(1)-ACETYLTRANSFERASE"/>
    <property type="match status" value="1"/>
</dbReference>
<keyword evidence="3" id="KW-1185">Reference proteome</keyword>
<protein>
    <submittedName>
        <fullName evidence="2">GNAT family protein</fullName>
    </submittedName>
</protein>
<dbReference type="PROSITE" id="PS51186">
    <property type="entry name" value="GNAT"/>
    <property type="match status" value="1"/>
</dbReference>
<dbReference type="PANTHER" id="PTHR43415:SF5">
    <property type="entry name" value="ACETYLTRANSFERASE"/>
    <property type="match status" value="1"/>
</dbReference>
<feature type="domain" description="N-acetyltransferase" evidence="1">
    <location>
        <begin position="12"/>
        <end position="177"/>
    </location>
</feature>
<dbReference type="EMBL" id="BAAACG010000008">
    <property type="protein sequence ID" value="GAA0738066.1"/>
    <property type="molecule type" value="Genomic_DNA"/>
</dbReference>
<dbReference type="InterPro" id="IPR000182">
    <property type="entry name" value="GNAT_dom"/>
</dbReference>
<evidence type="ECO:0000259" key="1">
    <source>
        <dbReference type="PROSITE" id="PS51186"/>
    </source>
</evidence>
<dbReference type="Pfam" id="PF13420">
    <property type="entry name" value="Acetyltransf_4"/>
    <property type="match status" value="1"/>
</dbReference>
<evidence type="ECO:0000313" key="2">
    <source>
        <dbReference type="EMBL" id="GAA0738066.1"/>
    </source>
</evidence>
<gene>
    <name evidence="2" type="ORF">GCM10008906_15010</name>
</gene>